<feature type="region of interest" description="Disordered" evidence="1">
    <location>
        <begin position="1"/>
        <end position="25"/>
    </location>
</feature>
<gene>
    <name evidence="2" type="ORF">LIER_22567</name>
</gene>
<comment type="caution">
    <text evidence="2">The sequence shown here is derived from an EMBL/GenBank/DDBJ whole genome shotgun (WGS) entry which is preliminary data.</text>
</comment>
<protein>
    <submittedName>
        <fullName evidence="2">Uncharacterized protein</fullName>
    </submittedName>
</protein>
<name>A0AAV3QVL6_LITER</name>
<reference evidence="2 3" key="1">
    <citation type="submission" date="2024-01" db="EMBL/GenBank/DDBJ databases">
        <title>The complete chloroplast genome sequence of Lithospermum erythrorhizon: insights into the phylogenetic relationship among Boraginaceae species and the maternal lineages of purple gromwells.</title>
        <authorList>
            <person name="Okada T."/>
            <person name="Watanabe K."/>
        </authorList>
    </citation>
    <scope>NUCLEOTIDE SEQUENCE [LARGE SCALE GENOMIC DNA]</scope>
</reference>
<organism evidence="2 3">
    <name type="scientific">Lithospermum erythrorhizon</name>
    <name type="common">Purple gromwell</name>
    <name type="synonym">Lithospermum officinale var. erythrorhizon</name>
    <dbReference type="NCBI Taxonomy" id="34254"/>
    <lineage>
        <taxon>Eukaryota</taxon>
        <taxon>Viridiplantae</taxon>
        <taxon>Streptophyta</taxon>
        <taxon>Embryophyta</taxon>
        <taxon>Tracheophyta</taxon>
        <taxon>Spermatophyta</taxon>
        <taxon>Magnoliopsida</taxon>
        <taxon>eudicotyledons</taxon>
        <taxon>Gunneridae</taxon>
        <taxon>Pentapetalae</taxon>
        <taxon>asterids</taxon>
        <taxon>lamiids</taxon>
        <taxon>Boraginales</taxon>
        <taxon>Boraginaceae</taxon>
        <taxon>Boraginoideae</taxon>
        <taxon>Lithospermeae</taxon>
        <taxon>Lithospermum</taxon>
    </lineage>
</organism>
<dbReference type="AlphaFoldDB" id="A0AAV3QVL6"/>
<proteinExistence type="predicted"/>
<accession>A0AAV3QVL6</accession>
<sequence length="108" mass="11781">MEMNDQVGPFRGGYPTSSSNSESYSDEYLIVSNNTIYHSSDSGFPRQELLDKGQGSKTEQTDINNSIVSSGSPGLSSSKELEETFLMDLRHWVIGGTLSSGDEDNDGY</sequence>
<evidence type="ECO:0000313" key="3">
    <source>
        <dbReference type="Proteomes" id="UP001454036"/>
    </source>
</evidence>
<keyword evidence="3" id="KW-1185">Reference proteome</keyword>
<feature type="compositionally biased region" description="Low complexity" evidence="1">
    <location>
        <begin position="66"/>
        <end position="77"/>
    </location>
</feature>
<evidence type="ECO:0000256" key="1">
    <source>
        <dbReference type="SAM" id="MobiDB-lite"/>
    </source>
</evidence>
<feature type="compositionally biased region" description="Polar residues" evidence="1">
    <location>
        <begin position="55"/>
        <end position="65"/>
    </location>
</feature>
<feature type="region of interest" description="Disordered" evidence="1">
    <location>
        <begin position="39"/>
        <end position="77"/>
    </location>
</feature>
<dbReference type="EMBL" id="BAABME010006190">
    <property type="protein sequence ID" value="GAA0167694.1"/>
    <property type="molecule type" value="Genomic_DNA"/>
</dbReference>
<dbReference type="Proteomes" id="UP001454036">
    <property type="component" value="Unassembled WGS sequence"/>
</dbReference>
<evidence type="ECO:0000313" key="2">
    <source>
        <dbReference type="EMBL" id="GAA0167694.1"/>
    </source>
</evidence>